<gene>
    <name evidence="1" type="ORF">FRX31_004495</name>
</gene>
<organism evidence="1 2">
    <name type="scientific">Thalictrum thalictroides</name>
    <name type="common">Rue-anemone</name>
    <name type="synonym">Anemone thalictroides</name>
    <dbReference type="NCBI Taxonomy" id="46969"/>
    <lineage>
        <taxon>Eukaryota</taxon>
        <taxon>Viridiplantae</taxon>
        <taxon>Streptophyta</taxon>
        <taxon>Embryophyta</taxon>
        <taxon>Tracheophyta</taxon>
        <taxon>Spermatophyta</taxon>
        <taxon>Magnoliopsida</taxon>
        <taxon>Ranunculales</taxon>
        <taxon>Ranunculaceae</taxon>
        <taxon>Thalictroideae</taxon>
        <taxon>Thalictrum</taxon>
    </lineage>
</organism>
<proteinExistence type="predicted"/>
<dbReference type="Proteomes" id="UP000554482">
    <property type="component" value="Unassembled WGS sequence"/>
</dbReference>
<protein>
    <submittedName>
        <fullName evidence="1">Uncharacterized protein</fullName>
    </submittedName>
</protein>
<dbReference type="EMBL" id="JABWDY010003460">
    <property type="protein sequence ID" value="KAF5205918.1"/>
    <property type="molecule type" value="Genomic_DNA"/>
</dbReference>
<sequence length="162" mass="19432">MIISLQVKSITTIHDIGRVTSNLLRLDVHMLDPEEDIIFILSRMDYFYKVDNIRVDKKCLRRDIIQMFEEVLGKTSTLEKSMKLQKNFVCYLLEKLPAIEYLYRIYRARTNIENGREELTECIPSFVQSVADLWFQAFNVKMDKTTMFRHYFKGDIRERIYI</sequence>
<comment type="caution">
    <text evidence="1">The sequence shown here is derived from an EMBL/GenBank/DDBJ whole genome shotgun (WGS) entry which is preliminary data.</text>
</comment>
<evidence type="ECO:0000313" key="1">
    <source>
        <dbReference type="EMBL" id="KAF5205918.1"/>
    </source>
</evidence>
<dbReference type="AlphaFoldDB" id="A0A7J6XAF2"/>
<keyword evidence="2" id="KW-1185">Reference proteome</keyword>
<accession>A0A7J6XAF2</accession>
<name>A0A7J6XAF2_THATH</name>
<reference evidence="1 2" key="1">
    <citation type="submission" date="2020-06" db="EMBL/GenBank/DDBJ databases">
        <title>Transcriptomic and genomic resources for Thalictrum thalictroides and T. hernandezii: Facilitating candidate gene discovery in an emerging model plant lineage.</title>
        <authorList>
            <person name="Arias T."/>
            <person name="Riano-Pachon D.M."/>
            <person name="Di Stilio V.S."/>
        </authorList>
    </citation>
    <scope>NUCLEOTIDE SEQUENCE [LARGE SCALE GENOMIC DNA]</scope>
    <source>
        <strain evidence="2">cv. WT478/WT964</strain>
        <tissue evidence="1">Leaves</tissue>
    </source>
</reference>
<evidence type="ECO:0000313" key="2">
    <source>
        <dbReference type="Proteomes" id="UP000554482"/>
    </source>
</evidence>